<protein>
    <submittedName>
        <fullName evidence="1">DNA-binding protein</fullName>
    </submittedName>
</protein>
<dbReference type="Proteomes" id="UP000008561">
    <property type="component" value="Chromosome"/>
</dbReference>
<dbReference type="GO" id="GO:0003677">
    <property type="term" value="F:DNA binding"/>
    <property type="evidence" value="ECO:0007669"/>
    <property type="project" value="UniProtKB-KW"/>
</dbReference>
<dbReference type="RefSeq" id="WP_012173599.1">
    <property type="nucleotide sequence ID" value="NC_009943.1"/>
</dbReference>
<gene>
    <name evidence="1" type="ordered locus">Dole_0170</name>
</gene>
<dbReference type="KEGG" id="dol:Dole_0170"/>
<proteinExistence type="predicted"/>
<dbReference type="OrthoDB" id="9785949at2"/>
<keyword evidence="1" id="KW-0238">DNA-binding</keyword>
<dbReference type="AlphaFoldDB" id="A8ZSR7"/>
<dbReference type="eggNOG" id="COG1396">
    <property type="taxonomic scope" value="Bacteria"/>
</dbReference>
<dbReference type="EMBL" id="CP000859">
    <property type="protein sequence ID" value="ABW65980.1"/>
    <property type="molecule type" value="Genomic_DNA"/>
</dbReference>
<name>A8ZSR7_DESOH</name>
<dbReference type="STRING" id="96561.Dole_0170"/>
<keyword evidence="2" id="KW-1185">Reference proteome</keyword>
<organism evidence="1 2">
    <name type="scientific">Desulfosudis oleivorans (strain DSM 6200 / JCM 39069 / Hxd3)</name>
    <name type="common">Desulfococcus oleovorans</name>
    <dbReference type="NCBI Taxonomy" id="96561"/>
    <lineage>
        <taxon>Bacteria</taxon>
        <taxon>Pseudomonadati</taxon>
        <taxon>Thermodesulfobacteriota</taxon>
        <taxon>Desulfobacteria</taxon>
        <taxon>Desulfobacterales</taxon>
        <taxon>Desulfosudaceae</taxon>
        <taxon>Desulfosudis</taxon>
    </lineage>
</organism>
<evidence type="ECO:0000313" key="2">
    <source>
        <dbReference type="Proteomes" id="UP000008561"/>
    </source>
</evidence>
<accession>A8ZSR7</accession>
<dbReference type="HOGENOM" id="CLU_2192781_0_0_7"/>
<sequence length="108" mass="12011">MARIEKEELSGSVTIKTMRRIADGLDCVFVYGLVPRTSQGEAVARQAKQVAIKRLSQASQTMSLENQSLSRRENEQALSALVDELIQTLPSTLWDIGNYIPLLEFAKS</sequence>
<evidence type="ECO:0000313" key="1">
    <source>
        <dbReference type="EMBL" id="ABW65980.1"/>
    </source>
</evidence>
<reference evidence="1 2" key="1">
    <citation type="submission" date="2007-10" db="EMBL/GenBank/DDBJ databases">
        <title>Complete sequence of Desulfococcus oleovorans Hxd3.</title>
        <authorList>
            <consortium name="US DOE Joint Genome Institute"/>
            <person name="Copeland A."/>
            <person name="Lucas S."/>
            <person name="Lapidus A."/>
            <person name="Barry K."/>
            <person name="Glavina del Rio T."/>
            <person name="Dalin E."/>
            <person name="Tice H."/>
            <person name="Pitluck S."/>
            <person name="Kiss H."/>
            <person name="Brettin T."/>
            <person name="Bruce D."/>
            <person name="Detter J.C."/>
            <person name="Han C."/>
            <person name="Schmutz J."/>
            <person name="Larimer F."/>
            <person name="Land M."/>
            <person name="Hauser L."/>
            <person name="Kyrpides N."/>
            <person name="Kim E."/>
            <person name="Wawrik B."/>
            <person name="Richardson P."/>
        </authorList>
    </citation>
    <scope>NUCLEOTIDE SEQUENCE [LARGE SCALE GENOMIC DNA]</scope>
    <source>
        <strain evidence="2">DSM 6200 / JCM 39069 / Hxd3</strain>
    </source>
</reference>